<dbReference type="GO" id="GO:0003723">
    <property type="term" value="F:RNA binding"/>
    <property type="evidence" value="ECO:0007669"/>
    <property type="project" value="TreeGrafter"/>
</dbReference>
<dbReference type="PANTHER" id="PTHR15633:SF2">
    <property type="entry name" value="NUCLEOLAR PROTEIN 11"/>
    <property type="match status" value="1"/>
</dbReference>
<comment type="subcellular location">
    <subcellularLocation>
        <location evidence="1">Nucleus</location>
        <location evidence="1">Nucleolus</location>
    </subcellularLocation>
</comment>
<evidence type="ECO:0000256" key="4">
    <source>
        <dbReference type="ARBA" id="ARBA00023159"/>
    </source>
</evidence>
<keyword evidence="3" id="KW-0805">Transcription regulation</keyword>
<dbReference type="GO" id="GO:0030490">
    <property type="term" value="P:maturation of SSU-rRNA"/>
    <property type="evidence" value="ECO:0007669"/>
    <property type="project" value="InterPro"/>
</dbReference>
<dbReference type="EMBL" id="GDIQ01036931">
    <property type="protein sequence ID" value="JAN57806.1"/>
    <property type="molecule type" value="Transcribed_RNA"/>
</dbReference>
<dbReference type="GO" id="GO:0005730">
    <property type="term" value="C:nucleolus"/>
    <property type="evidence" value="ECO:0007669"/>
    <property type="project" value="UniProtKB-SubCell"/>
</dbReference>
<name>A0A0P6GZS9_9CRUS</name>
<dbReference type="Pfam" id="PF20998">
    <property type="entry name" value="Nol11_C"/>
    <property type="match status" value="1"/>
</dbReference>
<dbReference type="InterPro" id="IPR042859">
    <property type="entry name" value="NOL11"/>
</dbReference>
<dbReference type="Pfam" id="PF08168">
    <property type="entry name" value="NOL11_N"/>
    <property type="match status" value="1"/>
</dbReference>
<evidence type="ECO:0000256" key="3">
    <source>
        <dbReference type="ARBA" id="ARBA00023015"/>
    </source>
</evidence>
<evidence type="ECO:0000256" key="6">
    <source>
        <dbReference type="ARBA" id="ARBA00023242"/>
    </source>
</evidence>
<proteinExistence type="predicted"/>
<keyword evidence="5" id="KW-0804">Transcription</keyword>
<keyword evidence="4" id="KW-0010">Activator</keyword>
<sequence length="574" mass="64191">MAAFKPHYTLCPLLGAHNLVGVSADKEESTVLVTLGPNIVVKHKLSDQKPLKSWSTRQSNQITCKSVYNGTNDKYVCVLNRKHICMWSEEESNLEDVKKHTFSTNIHTIHSPPGKSSIIVYENGYSECLEIGLTKRKDVKPSLLDQNETVAKSYLEVVKNQSILVLCTSGNKIYYVRLASDGTPDGNLNFSLTKGTDCKNLGMVVVNDDTNIVTILVLWSDGELVRYSEQGGIMSTYSLSGICLSSPVAMVKLDATHIAIYGADVSEEGATLLLFDLKFGMSVANRKLKFFCDPPHMYCLESNNVLLLCIVQNLVVVPYVLQPSLLCNLIDSKHIRDTNAKPDVVGWGEAVPTSPNPNPLKFRQVETTRLSNTLWESNASSSRIFDELLPLLKEDKDINGICLLLSSVKDLPEKWLADLLNFSLEINLIEGDKLSKMLEILLSLSHSDVVLLNHLRRKMTTQSTIKILQYLAELLKTCKWAKDETSEASKPDFSQVVDWISLILDAHHHELLIAGSDDQVKQLIKQLGQLVGESYDVLDSLGQSEPLVTLLEQKRRPPENRRKDWYAIEVVRLL</sequence>
<feature type="domain" description="Nucleolar protein 11 N-terminal" evidence="7">
    <location>
        <begin position="1"/>
        <end position="319"/>
    </location>
</feature>
<keyword evidence="6" id="KW-0539">Nucleus</keyword>
<evidence type="ECO:0000313" key="9">
    <source>
        <dbReference type="EMBL" id="JAN57806.1"/>
    </source>
</evidence>
<evidence type="ECO:0000256" key="1">
    <source>
        <dbReference type="ARBA" id="ARBA00004604"/>
    </source>
</evidence>
<reference evidence="9" key="1">
    <citation type="submission" date="2015-10" db="EMBL/GenBank/DDBJ databases">
        <title>EvidentialGene: Evidence-directed Construction of Complete mRNA Transcriptomes without Genomes.</title>
        <authorList>
            <person name="Gilbert D.G."/>
        </authorList>
    </citation>
    <scope>NUCLEOTIDE SEQUENCE</scope>
</reference>
<dbReference type="OrthoDB" id="6502630at2759"/>
<evidence type="ECO:0000256" key="5">
    <source>
        <dbReference type="ARBA" id="ARBA00023163"/>
    </source>
</evidence>
<dbReference type="EMBL" id="GDIQ01086158">
    <property type="protein sequence ID" value="JAN08579.1"/>
    <property type="molecule type" value="Transcribed_RNA"/>
</dbReference>
<dbReference type="InterPro" id="IPR012584">
    <property type="entry name" value="NOL11_N"/>
</dbReference>
<protein>
    <submittedName>
        <fullName evidence="9">Nucleolar protein</fullName>
    </submittedName>
</protein>
<evidence type="ECO:0000256" key="2">
    <source>
        <dbReference type="ARBA" id="ARBA00022552"/>
    </source>
</evidence>
<keyword evidence="2" id="KW-0698">rRNA processing</keyword>
<feature type="domain" description="Nucleolar protein 11 C-terminal" evidence="8">
    <location>
        <begin position="372"/>
        <end position="573"/>
    </location>
</feature>
<organism evidence="9">
    <name type="scientific">Daphnia magna</name>
    <dbReference type="NCBI Taxonomy" id="35525"/>
    <lineage>
        <taxon>Eukaryota</taxon>
        <taxon>Metazoa</taxon>
        <taxon>Ecdysozoa</taxon>
        <taxon>Arthropoda</taxon>
        <taxon>Crustacea</taxon>
        <taxon>Branchiopoda</taxon>
        <taxon>Diplostraca</taxon>
        <taxon>Cladocera</taxon>
        <taxon>Anomopoda</taxon>
        <taxon>Daphniidae</taxon>
        <taxon>Daphnia</taxon>
    </lineage>
</organism>
<dbReference type="PANTHER" id="PTHR15633">
    <property type="entry name" value="NUCLEOLAR PROTEIN 11"/>
    <property type="match status" value="1"/>
</dbReference>
<dbReference type="InterPro" id="IPR048897">
    <property type="entry name" value="Nol11_C"/>
</dbReference>
<dbReference type="AlphaFoldDB" id="A0A0P6GZS9"/>
<evidence type="ECO:0000259" key="7">
    <source>
        <dbReference type="Pfam" id="PF08168"/>
    </source>
</evidence>
<evidence type="ECO:0000259" key="8">
    <source>
        <dbReference type="Pfam" id="PF20998"/>
    </source>
</evidence>
<accession>A0A0P6GZS9</accession>